<organism evidence="2 3">
    <name type="scientific">Halobacillus locisalis</name>
    <dbReference type="NCBI Taxonomy" id="220753"/>
    <lineage>
        <taxon>Bacteria</taxon>
        <taxon>Bacillati</taxon>
        <taxon>Bacillota</taxon>
        <taxon>Bacilli</taxon>
        <taxon>Bacillales</taxon>
        <taxon>Bacillaceae</taxon>
        <taxon>Halobacillus</taxon>
    </lineage>
</organism>
<keyword evidence="1" id="KW-0812">Transmembrane</keyword>
<evidence type="ECO:0000256" key="1">
    <source>
        <dbReference type="SAM" id="Phobius"/>
    </source>
</evidence>
<dbReference type="Pfam" id="PF11193">
    <property type="entry name" value="DUF2812"/>
    <property type="match status" value="1"/>
</dbReference>
<dbReference type="AlphaFoldDB" id="A0A838CWN8"/>
<dbReference type="RefSeq" id="WP_181473281.1">
    <property type="nucleotide sequence ID" value="NZ_JACEFG010000003.1"/>
</dbReference>
<dbReference type="Proteomes" id="UP000571017">
    <property type="component" value="Unassembled WGS sequence"/>
</dbReference>
<sequence length="178" mass="20252">MKKKYVVSRGLAFGEEKDMAKLTSYAKQGWVLERFAPFGFLLKKGKVQHLSFAVDYNKDPDDEYFAYFEQAGWTHMCSGVDYIHVFSSPEGTQPIYSDRETTLEKYEVEKKNTGMVALPSLIATILLFICGNLEGVSGLMEEVLIWSGFATMIVFVFSGMPYVGYRYKLSKVRKGWGK</sequence>
<name>A0A838CWN8_9BACI</name>
<dbReference type="EMBL" id="JACEFG010000003">
    <property type="protein sequence ID" value="MBA2176249.1"/>
    <property type="molecule type" value="Genomic_DNA"/>
</dbReference>
<comment type="caution">
    <text evidence="2">The sequence shown here is derived from an EMBL/GenBank/DDBJ whole genome shotgun (WGS) entry which is preliminary data.</text>
</comment>
<reference evidence="2 3" key="1">
    <citation type="journal article" date="2004" name="Extremophiles">
        <title>Halobacillus locisalis sp. nov., a halophilic bacterium isolated from a marine solar saltern of the Yellow Sea in Korea.</title>
        <authorList>
            <person name="Yoon J.H."/>
            <person name="Kang K.H."/>
            <person name="Oh T.K."/>
            <person name="Park Y.H."/>
        </authorList>
    </citation>
    <scope>NUCLEOTIDE SEQUENCE [LARGE SCALE GENOMIC DNA]</scope>
    <source>
        <strain evidence="2 3">KCTC 3788</strain>
    </source>
</reference>
<gene>
    <name evidence="2" type="ORF">H0266_15230</name>
</gene>
<feature type="transmembrane region" description="Helical" evidence="1">
    <location>
        <begin position="115"/>
        <end position="137"/>
    </location>
</feature>
<evidence type="ECO:0000313" key="2">
    <source>
        <dbReference type="EMBL" id="MBA2176249.1"/>
    </source>
</evidence>
<accession>A0A838CWN8</accession>
<feature type="transmembrane region" description="Helical" evidence="1">
    <location>
        <begin position="143"/>
        <end position="165"/>
    </location>
</feature>
<proteinExistence type="predicted"/>
<keyword evidence="1" id="KW-1133">Transmembrane helix</keyword>
<keyword evidence="3" id="KW-1185">Reference proteome</keyword>
<dbReference type="InterPro" id="IPR021359">
    <property type="entry name" value="DUF2812"/>
</dbReference>
<keyword evidence="1" id="KW-0472">Membrane</keyword>
<evidence type="ECO:0000313" key="3">
    <source>
        <dbReference type="Proteomes" id="UP000571017"/>
    </source>
</evidence>
<protein>
    <submittedName>
        <fullName evidence="2">DUF2812 domain-containing protein</fullName>
    </submittedName>
</protein>